<protein>
    <submittedName>
        <fullName evidence="3">Amidohydrolase</fullName>
    </submittedName>
</protein>
<organism evidence="3 4">
    <name type="scientific">Merdimmobilis hominis</name>
    <dbReference type="NCBI Taxonomy" id="2897707"/>
    <lineage>
        <taxon>Bacteria</taxon>
        <taxon>Bacillati</taxon>
        <taxon>Bacillota</taxon>
        <taxon>Clostridia</taxon>
        <taxon>Eubacteriales</taxon>
        <taxon>Oscillospiraceae</taxon>
        <taxon>Merdimmobilis</taxon>
    </lineage>
</organism>
<dbReference type="GO" id="GO:0005737">
    <property type="term" value="C:cytoplasm"/>
    <property type="evidence" value="ECO:0007669"/>
    <property type="project" value="TreeGrafter"/>
</dbReference>
<dbReference type="InterPro" id="IPR032465">
    <property type="entry name" value="ACMSD"/>
</dbReference>
<name>A0A939BF55_9FIRM</name>
<gene>
    <name evidence="3" type="ORF">H6A12_08585</name>
</gene>
<keyword evidence="4" id="KW-1185">Reference proteome</keyword>
<feature type="domain" description="Amidohydrolase-related" evidence="2">
    <location>
        <begin position="13"/>
        <end position="273"/>
    </location>
</feature>
<dbReference type="GO" id="GO:0016831">
    <property type="term" value="F:carboxy-lyase activity"/>
    <property type="evidence" value="ECO:0007669"/>
    <property type="project" value="InterPro"/>
</dbReference>
<dbReference type="SUPFAM" id="SSF51556">
    <property type="entry name" value="Metallo-dependent hydrolases"/>
    <property type="match status" value="1"/>
</dbReference>
<dbReference type="Proteomes" id="UP000774750">
    <property type="component" value="Unassembled WGS sequence"/>
</dbReference>
<dbReference type="Gene3D" id="3.20.20.140">
    <property type="entry name" value="Metal-dependent hydrolases"/>
    <property type="match status" value="1"/>
</dbReference>
<dbReference type="PANTHER" id="PTHR21240:SF28">
    <property type="entry name" value="ISO-OROTATE DECARBOXYLASE (EUROFUNG)"/>
    <property type="match status" value="1"/>
</dbReference>
<dbReference type="GO" id="GO:0019748">
    <property type="term" value="P:secondary metabolic process"/>
    <property type="evidence" value="ECO:0007669"/>
    <property type="project" value="TreeGrafter"/>
</dbReference>
<comment type="caution">
    <text evidence="3">The sequence shown here is derived from an EMBL/GenBank/DDBJ whole genome shotgun (WGS) entry which is preliminary data.</text>
</comment>
<dbReference type="RefSeq" id="WP_204446891.1">
    <property type="nucleotide sequence ID" value="NZ_JACJKY010000012.1"/>
</dbReference>
<dbReference type="InterPro" id="IPR006680">
    <property type="entry name" value="Amidohydro-rel"/>
</dbReference>
<proteinExistence type="predicted"/>
<accession>A0A939BF55</accession>
<dbReference type="CDD" id="cd01292">
    <property type="entry name" value="metallo-dependent_hydrolases"/>
    <property type="match status" value="1"/>
</dbReference>
<dbReference type="AlphaFoldDB" id="A0A939BF55"/>
<reference evidence="3" key="2">
    <citation type="journal article" date="2021" name="Sci. Rep.">
        <title>The distribution of antibiotic resistance genes in chicken gut microbiota commensals.</title>
        <authorList>
            <person name="Juricova H."/>
            <person name="Matiasovicova J."/>
            <person name="Kubasova T."/>
            <person name="Cejkova D."/>
            <person name="Rychlik I."/>
        </authorList>
    </citation>
    <scope>NUCLEOTIDE SEQUENCE</scope>
    <source>
        <strain evidence="3">An559</strain>
    </source>
</reference>
<evidence type="ECO:0000313" key="3">
    <source>
        <dbReference type="EMBL" id="MBM6921208.1"/>
    </source>
</evidence>
<evidence type="ECO:0000259" key="2">
    <source>
        <dbReference type="Pfam" id="PF04909"/>
    </source>
</evidence>
<dbReference type="Pfam" id="PF04909">
    <property type="entry name" value="Amidohydro_2"/>
    <property type="match status" value="1"/>
</dbReference>
<reference evidence="3" key="1">
    <citation type="submission" date="2020-08" db="EMBL/GenBank/DDBJ databases">
        <authorList>
            <person name="Cejkova D."/>
            <person name="Kubasova T."/>
            <person name="Jahodarova E."/>
            <person name="Rychlik I."/>
        </authorList>
    </citation>
    <scope>NUCLEOTIDE SEQUENCE</scope>
    <source>
        <strain evidence="3">An559</strain>
    </source>
</reference>
<sequence length="279" mass="30865">MAIIYKEEEMKVIDAHVHTFPDKIAQKAVGKLQKISGITPATDGTQSDTKRVMAESRVDHSILLNIATSPGQEATINACAVKTCEEKAFTALGSVHFLSEDVESILKEAKAAGLVGIKLHPDYQGFMIDDPRVFPVYEVCASLDLPVVFHAGWDCYSPDLIHATPDRSAAVMKAFPKLKMVLAHFGGLKCWDAVEEYLIGKNVWLDTAMCASYADPVKMRRMMLKHNPQQILFGSDCPWENPTAGISFLCNMDLPSDMVRSILSENAVKLYGLKQEKLF</sequence>
<evidence type="ECO:0000256" key="1">
    <source>
        <dbReference type="ARBA" id="ARBA00023239"/>
    </source>
</evidence>
<dbReference type="GO" id="GO:0016787">
    <property type="term" value="F:hydrolase activity"/>
    <property type="evidence" value="ECO:0007669"/>
    <property type="project" value="InterPro"/>
</dbReference>
<dbReference type="PANTHER" id="PTHR21240">
    <property type="entry name" value="2-AMINO-3-CARBOXYLMUCONATE-6-SEMIALDEHYDE DECARBOXYLASE"/>
    <property type="match status" value="1"/>
</dbReference>
<keyword evidence="1" id="KW-0456">Lyase</keyword>
<dbReference type="EMBL" id="JACJKY010000012">
    <property type="protein sequence ID" value="MBM6921208.1"/>
    <property type="molecule type" value="Genomic_DNA"/>
</dbReference>
<dbReference type="InterPro" id="IPR032466">
    <property type="entry name" value="Metal_Hydrolase"/>
</dbReference>
<evidence type="ECO:0000313" key="4">
    <source>
        <dbReference type="Proteomes" id="UP000774750"/>
    </source>
</evidence>